<organism evidence="2 3">
    <name type="scientific">Zosterops lateralis melanops</name>
    <dbReference type="NCBI Taxonomy" id="1220523"/>
    <lineage>
        <taxon>Eukaryota</taxon>
        <taxon>Metazoa</taxon>
        <taxon>Chordata</taxon>
        <taxon>Craniata</taxon>
        <taxon>Vertebrata</taxon>
        <taxon>Euteleostomi</taxon>
        <taxon>Archelosauria</taxon>
        <taxon>Archosauria</taxon>
        <taxon>Dinosauria</taxon>
        <taxon>Saurischia</taxon>
        <taxon>Theropoda</taxon>
        <taxon>Coelurosauria</taxon>
        <taxon>Aves</taxon>
        <taxon>Neognathae</taxon>
        <taxon>Neoaves</taxon>
        <taxon>Telluraves</taxon>
        <taxon>Australaves</taxon>
        <taxon>Passeriformes</taxon>
        <taxon>Sylvioidea</taxon>
        <taxon>Zosteropidae</taxon>
        <taxon>Zosterops</taxon>
    </lineage>
</organism>
<reference evidence="2" key="2">
    <citation type="submission" date="2025-09" db="UniProtKB">
        <authorList>
            <consortium name="Ensembl"/>
        </authorList>
    </citation>
    <scope>IDENTIFICATION</scope>
</reference>
<accession>A0A8D2QRA4</accession>
<evidence type="ECO:0000313" key="3">
    <source>
        <dbReference type="Proteomes" id="UP000694401"/>
    </source>
</evidence>
<dbReference type="Ensembl" id="ENSZLMT00000011425.1">
    <property type="protein sequence ID" value="ENSZLMP00000011111.1"/>
    <property type="gene ID" value="ENSZLMG00000007760.1"/>
</dbReference>
<feature type="region of interest" description="Disordered" evidence="1">
    <location>
        <begin position="98"/>
        <end position="129"/>
    </location>
</feature>
<dbReference type="AlphaFoldDB" id="A0A8D2QRA4"/>
<name>A0A8D2QRA4_ZOSLA</name>
<dbReference type="Proteomes" id="UP000694401">
    <property type="component" value="Unassembled WGS sequence"/>
</dbReference>
<sequence length="129" mass="13997">MSQGWGFGVSGCSSEGSEEFGGGQDGGRFFGGLTSRWGRVKTTGSRRKTLLDSLLMEAAMTWELTTSWGARGPPSPPRRTVAFSVGRNSPRLLYRMNTTFTTPGETEGQGHPKNTPKPPQNSQTLLHHL</sequence>
<reference evidence="2" key="1">
    <citation type="submission" date="2025-08" db="UniProtKB">
        <authorList>
            <consortium name="Ensembl"/>
        </authorList>
    </citation>
    <scope>IDENTIFICATION</scope>
</reference>
<keyword evidence="3" id="KW-1185">Reference proteome</keyword>
<proteinExistence type="predicted"/>
<evidence type="ECO:0000256" key="1">
    <source>
        <dbReference type="SAM" id="MobiDB-lite"/>
    </source>
</evidence>
<feature type="compositionally biased region" description="Gly residues" evidence="1">
    <location>
        <begin position="19"/>
        <end position="30"/>
    </location>
</feature>
<feature type="region of interest" description="Disordered" evidence="1">
    <location>
        <begin position="1"/>
        <end position="35"/>
    </location>
</feature>
<protein>
    <submittedName>
        <fullName evidence="2">Uncharacterized protein</fullName>
    </submittedName>
</protein>
<feature type="compositionally biased region" description="Polar residues" evidence="1">
    <location>
        <begin position="120"/>
        <end position="129"/>
    </location>
</feature>
<evidence type="ECO:0000313" key="2">
    <source>
        <dbReference type="Ensembl" id="ENSZLMP00000011111.1"/>
    </source>
</evidence>